<protein>
    <submittedName>
        <fullName evidence="2">Peptide synthase</fullName>
    </submittedName>
</protein>
<evidence type="ECO:0000313" key="2">
    <source>
        <dbReference type="EMBL" id="KTD37278.1"/>
    </source>
</evidence>
<dbReference type="RefSeq" id="WP_035895645.1">
    <property type="nucleotide sequence ID" value="NZ_LCUA01000037.1"/>
</dbReference>
<proteinExistence type="predicted"/>
<accession>A0A0W0WY71</accession>
<dbReference type="PANTHER" id="PTHR45527:SF1">
    <property type="entry name" value="FATTY ACID SYNTHASE"/>
    <property type="match status" value="1"/>
</dbReference>
<dbReference type="InterPro" id="IPR001242">
    <property type="entry name" value="Condensation_dom"/>
</dbReference>
<evidence type="ECO:0000313" key="3">
    <source>
        <dbReference type="Proteomes" id="UP000054858"/>
    </source>
</evidence>
<organism evidence="2 3">
    <name type="scientific">Legionella oakridgensis</name>
    <dbReference type="NCBI Taxonomy" id="29423"/>
    <lineage>
        <taxon>Bacteria</taxon>
        <taxon>Pseudomonadati</taxon>
        <taxon>Pseudomonadota</taxon>
        <taxon>Gammaproteobacteria</taxon>
        <taxon>Legionellales</taxon>
        <taxon>Legionellaceae</taxon>
        <taxon>Legionella</taxon>
    </lineage>
</organism>
<dbReference type="PANTHER" id="PTHR45527">
    <property type="entry name" value="NONRIBOSOMAL PEPTIDE SYNTHETASE"/>
    <property type="match status" value="1"/>
</dbReference>
<dbReference type="SUPFAM" id="SSF52777">
    <property type="entry name" value="CoA-dependent acyltransferases"/>
    <property type="match status" value="1"/>
</dbReference>
<dbReference type="InterPro" id="IPR023213">
    <property type="entry name" value="CAT-like_dom_sf"/>
</dbReference>
<dbReference type="Gene3D" id="3.30.559.30">
    <property type="entry name" value="Nonribosomal peptide synthetase, condensation domain"/>
    <property type="match status" value="1"/>
</dbReference>
<reference evidence="2 3" key="1">
    <citation type="submission" date="2015-11" db="EMBL/GenBank/DDBJ databases">
        <title>Genomic analysis of 38 Legionella species identifies large and diverse effector repertoires.</title>
        <authorList>
            <person name="Burstein D."/>
            <person name="Amaro F."/>
            <person name="Zusman T."/>
            <person name="Lifshitz Z."/>
            <person name="Cohen O."/>
            <person name="Gilbert J.A."/>
            <person name="Pupko T."/>
            <person name="Shuman H.A."/>
            <person name="Segal G."/>
        </authorList>
    </citation>
    <scope>NUCLEOTIDE SEQUENCE [LARGE SCALE GENOMIC DNA]</scope>
    <source>
        <strain evidence="2 3">Oak Ridge-10</strain>
    </source>
</reference>
<dbReference type="Pfam" id="PF00668">
    <property type="entry name" value="Condensation"/>
    <property type="match status" value="1"/>
</dbReference>
<name>A0A0W0WY71_9GAMM</name>
<comment type="caution">
    <text evidence="2">The sequence shown here is derived from an EMBL/GenBank/DDBJ whole genome shotgun (WGS) entry which is preliminary data.</text>
</comment>
<dbReference type="GO" id="GO:0031177">
    <property type="term" value="F:phosphopantetheine binding"/>
    <property type="evidence" value="ECO:0007669"/>
    <property type="project" value="TreeGrafter"/>
</dbReference>
<gene>
    <name evidence="2" type="ORF">Loak_2414</name>
</gene>
<dbReference type="Gene3D" id="3.30.559.10">
    <property type="entry name" value="Chloramphenicol acetyltransferase-like domain"/>
    <property type="match status" value="1"/>
</dbReference>
<dbReference type="SUPFAM" id="SSF47336">
    <property type="entry name" value="ACP-like"/>
    <property type="match status" value="1"/>
</dbReference>
<dbReference type="GO" id="GO:0003824">
    <property type="term" value="F:catalytic activity"/>
    <property type="evidence" value="ECO:0007669"/>
    <property type="project" value="InterPro"/>
</dbReference>
<dbReference type="AlphaFoldDB" id="A0A0W0WY71"/>
<dbReference type="InterPro" id="IPR036736">
    <property type="entry name" value="ACP-like_sf"/>
</dbReference>
<feature type="domain" description="Condensation" evidence="1">
    <location>
        <begin position="83"/>
        <end position="231"/>
    </location>
</feature>
<dbReference type="EMBL" id="LNYP01000031">
    <property type="protein sequence ID" value="KTD37278.1"/>
    <property type="molecule type" value="Genomic_DNA"/>
</dbReference>
<sequence>MDDFNKNITNYFQRYFKNDLVDTEVRLVDLGFESMDYIELASFLLETMHKWLDISKINNATKISDIFACLLTVQEEETNKKRVKLDKIQQNAYSYEFHHNHPEAVTYIIHYLNLQESIDIPKLEEAIRKTLDNHYLLNSKLTREIDDYYFDPAPKQSSIYFKGSVFFPERDIVKLRVTIHAERLVNIYLQRKKKQYYLIIAFHHIAMDGWSNKIILEEIFRRYADLYPKKQKNPQAEIQALNRTYHASLNEPSNPEELKKIFNAIDPEQFYQLDHLFYGTLQFNSSCLVVTTKQMKQYADKNHMNGVPLNVIITVLLYNLLCKVSGSDKLTLYTSLSNRFLPIPGIRELVTNLATGLPLFLDQAQLTPKQFAETINETLKIYFKHMSYGAITRILLEGKTLLNQYISPYHQPYYLMLTYMDDMNRTMYGNDSIVNHYIHWPKSKTYICTLGRLIFFHVEHLNDNLVINIHSSAAKGVHTRLLHQLKTIFPDILLS</sequence>
<dbReference type="PATRIC" id="fig|29423.5.peg.2538"/>
<dbReference type="GO" id="GO:0005737">
    <property type="term" value="C:cytoplasm"/>
    <property type="evidence" value="ECO:0007669"/>
    <property type="project" value="TreeGrafter"/>
</dbReference>
<dbReference type="GO" id="GO:0044550">
    <property type="term" value="P:secondary metabolite biosynthetic process"/>
    <property type="evidence" value="ECO:0007669"/>
    <property type="project" value="TreeGrafter"/>
</dbReference>
<dbReference type="Proteomes" id="UP000054858">
    <property type="component" value="Unassembled WGS sequence"/>
</dbReference>
<dbReference type="GO" id="GO:0043041">
    <property type="term" value="P:amino acid activation for nonribosomal peptide biosynthetic process"/>
    <property type="evidence" value="ECO:0007669"/>
    <property type="project" value="TreeGrafter"/>
</dbReference>
<evidence type="ECO:0000259" key="1">
    <source>
        <dbReference type="Pfam" id="PF00668"/>
    </source>
</evidence>